<dbReference type="InterPro" id="IPR002750">
    <property type="entry name" value="CobE/GbiG_C"/>
</dbReference>
<dbReference type="RefSeq" id="WP_324769678.1">
    <property type="nucleotide sequence ID" value="NZ_BAAATS010000001.1"/>
</dbReference>
<evidence type="ECO:0000259" key="1">
    <source>
        <dbReference type="Pfam" id="PF01890"/>
    </source>
</evidence>
<dbReference type="Gene3D" id="3.30.420.180">
    <property type="entry name" value="CobE/GbiG C-terminal domain"/>
    <property type="match status" value="1"/>
</dbReference>
<proteinExistence type="predicted"/>
<dbReference type="Proteomes" id="UP001352223">
    <property type="component" value="Unassembled WGS sequence"/>
</dbReference>
<keyword evidence="3" id="KW-1185">Reference proteome</keyword>
<evidence type="ECO:0000313" key="2">
    <source>
        <dbReference type="EMBL" id="MEB3962213.1"/>
    </source>
</evidence>
<dbReference type="InterPro" id="IPR036518">
    <property type="entry name" value="CobE/GbiG_C_sf"/>
</dbReference>
<comment type="caution">
    <text evidence="2">The sequence shown here is derived from an EMBL/GenBank/DDBJ whole genome shotgun (WGS) entry which is preliminary data.</text>
</comment>
<dbReference type="Pfam" id="PF01890">
    <property type="entry name" value="CbiG_C"/>
    <property type="match status" value="1"/>
</dbReference>
<dbReference type="PANTHER" id="PTHR37477:SF1">
    <property type="entry name" value="COBALT-PRECORRIN-5A HYDROLASE"/>
    <property type="match status" value="1"/>
</dbReference>
<dbReference type="InterPro" id="IPR052553">
    <property type="entry name" value="CbiG_hydrolase"/>
</dbReference>
<dbReference type="PANTHER" id="PTHR37477">
    <property type="entry name" value="COBALT-PRECORRIN-5A HYDROLASE"/>
    <property type="match status" value="1"/>
</dbReference>
<gene>
    <name evidence="2" type="ORF">OKJ48_18435</name>
</gene>
<evidence type="ECO:0000313" key="3">
    <source>
        <dbReference type="Proteomes" id="UP001352223"/>
    </source>
</evidence>
<accession>A0ABU6CBX1</accession>
<dbReference type="SUPFAM" id="SSF159664">
    <property type="entry name" value="CobE/GbiG C-terminal domain-like"/>
    <property type="match status" value="1"/>
</dbReference>
<protein>
    <submittedName>
        <fullName evidence="2">Cobalamin biosynthesis protein</fullName>
    </submittedName>
</protein>
<feature type="domain" description="CobE/GbiG C-terminal" evidence="1">
    <location>
        <begin position="2"/>
        <end position="117"/>
    </location>
</feature>
<reference evidence="2 3" key="1">
    <citation type="submission" date="2022-10" db="EMBL/GenBank/DDBJ databases">
        <authorList>
            <person name="Xie J."/>
            <person name="Shen N."/>
        </authorList>
    </citation>
    <scope>NUCLEOTIDE SEQUENCE [LARGE SCALE GENOMIC DNA]</scope>
    <source>
        <strain evidence="2 3">DSM 41681</strain>
    </source>
</reference>
<organism evidence="2 3">
    <name type="scientific">Streptomyces kunmingensis</name>
    <dbReference type="NCBI Taxonomy" id="68225"/>
    <lineage>
        <taxon>Bacteria</taxon>
        <taxon>Bacillati</taxon>
        <taxon>Actinomycetota</taxon>
        <taxon>Actinomycetes</taxon>
        <taxon>Kitasatosporales</taxon>
        <taxon>Streptomycetaceae</taxon>
        <taxon>Streptomyces</taxon>
    </lineage>
</organism>
<dbReference type="EMBL" id="JAOZYB010000132">
    <property type="protein sequence ID" value="MEB3962213.1"/>
    <property type="molecule type" value="Genomic_DNA"/>
</dbReference>
<name>A0ABU6CBX1_9ACTN</name>
<sequence>MIVGVGARAGVTSGEVLGLVRAVLDEAGAGPDDVVALATVDTKGNEPGIVGAAGALKVPLVTYAAGVLAGVPVPHPSDRVRGVLGTPSVAEAAALAGGGQLVVPKRVAAGRVTCAVARGG</sequence>